<dbReference type="AlphaFoldDB" id="A0A1G2CG60"/>
<dbReference type="STRING" id="1798649.A3B13_00145"/>
<gene>
    <name evidence="1" type="ORF">A3B13_00145</name>
</gene>
<accession>A0A1G2CG60</accession>
<dbReference type="EMBL" id="MHKZ01000026">
    <property type="protein sequence ID" value="OGZ00217.1"/>
    <property type="molecule type" value="Genomic_DNA"/>
</dbReference>
<proteinExistence type="predicted"/>
<comment type="caution">
    <text evidence="1">The sequence shown here is derived from an EMBL/GenBank/DDBJ whole genome shotgun (WGS) entry which is preliminary data.</text>
</comment>
<evidence type="ECO:0000313" key="1">
    <source>
        <dbReference type="EMBL" id="OGZ00217.1"/>
    </source>
</evidence>
<organism evidence="1 2">
    <name type="scientific">Candidatus Liptonbacteria bacterium RIFCSPLOWO2_01_FULL_45_15</name>
    <dbReference type="NCBI Taxonomy" id="1798649"/>
    <lineage>
        <taxon>Bacteria</taxon>
        <taxon>Candidatus Liptoniibacteriota</taxon>
    </lineage>
</organism>
<evidence type="ECO:0000313" key="2">
    <source>
        <dbReference type="Proteomes" id="UP000176287"/>
    </source>
</evidence>
<protein>
    <submittedName>
        <fullName evidence="1">Uncharacterized protein</fullName>
    </submittedName>
</protein>
<sequence length="153" mass="16954">MKNFVGGIIVCQQGIFHMPVSNLILTKNEGRVTPEEFAECAKIFLEVCNDVYSGSNANFVMKKKNPFGGSISPQSIENGGLTATAFKELFSESDLVAMHIRPATIHFGILRSSATAVWRAERPRTILINAIYDTTGPIRERFEELALEKLFGE</sequence>
<name>A0A1G2CG60_9BACT</name>
<reference evidence="1 2" key="1">
    <citation type="journal article" date="2016" name="Nat. Commun.">
        <title>Thousands of microbial genomes shed light on interconnected biogeochemical processes in an aquifer system.</title>
        <authorList>
            <person name="Anantharaman K."/>
            <person name="Brown C.T."/>
            <person name="Hug L.A."/>
            <person name="Sharon I."/>
            <person name="Castelle C.J."/>
            <person name="Probst A.J."/>
            <person name="Thomas B.C."/>
            <person name="Singh A."/>
            <person name="Wilkins M.J."/>
            <person name="Karaoz U."/>
            <person name="Brodie E.L."/>
            <person name="Williams K.H."/>
            <person name="Hubbard S.S."/>
            <person name="Banfield J.F."/>
        </authorList>
    </citation>
    <scope>NUCLEOTIDE SEQUENCE [LARGE SCALE GENOMIC DNA]</scope>
</reference>
<dbReference type="Proteomes" id="UP000176287">
    <property type="component" value="Unassembled WGS sequence"/>
</dbReference>